<evidence type="ECO:0000256" key="3">
    <source>
        <dbReference type="ARBA" id="ARBA00023125"/>
    </source>
</evidence>
<sequence>MAPRDGEPDEVNEANGISYPSPGAETMDAGPFYHTAPRDGAPEHHEHHEHPDQHLTDQSVPGHEHTELPPQDAEASHQHATRPPNLEELQLAAQLGEGLAGTPLMPATDPNMNVEDPSLRSIMPHPDPEQQQTPSYVHDAPAPDPMVQHGLPVSVAPAIPHQYSMDSGIPPRKRSKVSRACDECRRKKIKCDAPSDTGETPCSSCSRSSIRCLFSRVPQKRGPSKGYIKELADRIHSIENKLESEGALSHDDLDRLFAPERPRAQNNSLPADDSSRKRPYSSISSGDFGTPIPARQTAWGSEPRPIQPASGHSDGFGSYNSNSLAPQPTPIKADGVVSKPPVATTDVPMPDGEEIPDLDEGLLNEYLNHSQPVYPILATTKARMQYLLGHCPVSVRNAFSMALLAAVQPSTGDVKLASALLNDWEGSDEPRNQATNIVHAQALLLLIIDADWRASSSLPFLLARAVALANTMKLWRSLSIDAGMESDSEEQLCVRIWWSLVLIDRWYAAGTGKPPQIPDNSVVIPSGLEMTVGETCFHLIRLSKVQSRIAYVISTLPAGATTTEPPMAGILADYIENYREDLPGHIEPSSYPLVHLAYWHCRLLVSHLTPGAAPSEILWPTKELASLLSVNGQMSPLINHFVSLVAMSLGKLYKLEGSREDAGQVIKEILEQPAGLWDSVRDKLAEHMRPASSVEAAASQGLQHLADLATAHEGIAAVGEEMTFGPSLTSGYLDVA</sequence>
<dbReference type="CDD" id="cd12148">
    <property type="entry name" value="fungal_TF_MHR"/>
    <property type="match status" value="1"/>
</dbReference>
<dbReference type="PANTHER" id="PTHR31668:SF26">
    <property type="entry name" value="GLUCOSE TRANSPORT TRANSCRIPTION REGULATOR RGT1-RELATED"/>
    <property type="match status" value="1"/>
</dbReference>
<dbReference type="EMBL" id="JAGPNK010000006">
    <property type="protein sequence ID" value="KAH7319697.1"/>
    <property type="molecule type" value="Genomic_DNA"/>
</dbReference>
<feature type="region of interest" description="Disordered" evidence="6">
    <location>
        <begin position="1"/>
        <end position="84"/>
    </location>
</feature>
<dbReference type="Pfam" id="PF00172">
    <property type="entry name" value="Zn_clus"/>
    <property type="match status" value="1"/>
</dbReference>
<evidence type="ECO:0000256" key="4">
    <source>
        <dbReference type="ARBA" id="ARBA00023163"/>
    </source>
</evidence>
<dbReference type="SUPFAM" id="SSF57701">
    <property type="entry name" value="Zn2/Cys6 DNA-binding domain"/>
    <property type="match status" value="1"/>
</dbReference>
<evidence type="ECO:0000256" key="1">
    <source>
        <dbReference type="ARBA" id="ARBA00022723"/>
    </source>
</evidence>
<dbReference type="SMART" id="SM00906">
    <property type="entry name" value="Fungal_trans"/>
    <property type="match status" value="1"/>
</dbReference>
<feature type="region of interest" description="Disordered" evidence="6">
    <location>
        <begin position="259"/>
        <end position="352"/>
    </location>
</feature>
<evidence type="ECO:0000256" key="2">
    <source>
        <dbReference type="ARBA" id="ARBA00023015"/>
    </source>
</evidence>
<dbReference type="InterPro" id="IPR036864">
    <property type="entry name" value="Zn2-C6_fun-type_DNA-bd_sf"/>
</dbReference>
<protein>
    <recommendedName>
        <fullName evidence="7">Zn(2)-C6 fungal-type domain-containing protein</fullName>
    </recommendedName>
</protein>
<dbReference type="Gene3D" id="4.10.240.10">
    <property type="entry name" value="Zn(2)-C6 fungal-type DNA-binding domain"/>
    <property type="match status" value="1"/>
</dbReference>
<keyword evidence="9" id="KW-1185">Reference proteome</keyword>
<reference evidence="8" key="1">
    <citation type="journal article" date="2021" name="Nat. Commun.">
        <title>Genetic determinants of endophytism in the Arabidopsis root mycobiome.</title>
        <authorList>
            <person name="Mesny F."/>
            <person name="Miyauchi S."/>
            <person name="Thiergart T."/>
            <person name="Pickel B."/>
            <person name="Atanasova L."/>
            <person name="Karlsson M."/>
            <person name="Huettel B."/>
            <person name="Barry K.W."/>
            <person name="Haridas S."/>
            <person name="Chen C."/>
            <person name="Bauer D."/>
            <person name="Andreopoulos W."/>
            <person name="Pangilinan J."/>
            <person name="LaButti K."/>
            <person name="Riley R."/>
            <person name="Lipzen A."/>
            <person name="Clum A."/>
            <person name="Drula E."/>
            <person name="Henrissat B."/>
            <person name="Kohler A."/>
            <person name="Grigoriev I.V."/>
            <person name="Martin F.M."/>
            <person name="Hacquard S."/>
        </authorList>
    </citation>
    <scope>NUCLEOTIDE SEQUENCE</scope>
    <source>
        <strain evidence="8">MPI-CAGE-CH-0235</strain>
    </source>
</reference>
<dbReference type="CDD" id="cd00067">
    <property type="entry name" value="GAL4"/>
    <property type="match status" value="1"/>
</dbReference>
<dbReference type="AlphaFoldDB" id="A0A8K0SSM2"/>
<dbReference type="Proteomes" id="UP000813444">
    <property type="component" value="Unassembled WGS sequence"/>
</dbReference>
<keyword evidence="4" id="KW-0804">Transcription</keyword>
<dbReference type="InterPro" id="IPR050797">
    <property type="entry name" value="Carb_Metab_Trans_Reg"/>
</dbReference>
<comment type="caution">
    <text evidence="8">The sequence shown here is derived from an EMBL/GenBank/DDBJ whole genome shotgun (WGS) entry which is preliminary data.</text>
</comment>
<keyword evidence="1" id="KW-0479">Metal-binding</keyword>
<dbReference type="OrthoDB" id="5426978at2759"/>
<proteinExistence type="predicted"/>
<feature type="domain" description="Zn(2)-C6 fungal-type" evidence="7">
    <location>
        <begin position="180"/>
        <end position="214"/>
    </location>
</feature>
<dbReference type="Pfam" id="PF04082">
    <property type="entry name" value="Fungal_trans"/>
    <property type="match status" value="1"/>
</dbReference>
<keyword evidence="3" id="KW-0238">DNA-binding</keyword>
<dbReference type="PROSITE" id="PS50048">
    <property type="entry name" value="ZN2_CY6_FUNGAL_2"/>
    <property type="match status" value="1"/>
</dbReference>
<accession>A0A8K0SSM2</accession>
<evidence type="ECO:0000313" key="8">
    <source>
        <dbReference type="EMBL" id="KAH7319697.1"/>
    </source>
</evidence>
<evidence type="ECO:0000259" key="7">
    <source>
        <dbReference type="PROSITE" id="PS50048"/>
    </source>
</evidence>
<dbReference type="PANTHER" id="PTHR31668">
    <property type="entry name" value="GLUCOSE TRANSPORT TRANSCRIPTION REGULATOR RGT1-RELATED-RELATED"/>
    <property type="match status" value="1"/>
</dbReference>
<dbReference type="GO" id="GO:0006351">
    <property type="term" value="P:DNA-templated transcription"/>
    <property type="evidence" value="ECO:0007669"/>
    <property type="project" value="InterPro"/>
</dbReference>
<dbReference type="GO" id="GO:0003677">
    <property type="term" value="F:DNA binding"/>
    <property type="evidence" value="ECO:0007669"/>
    <property type="project" value="UniProtKB-KW"/>
</dbReference>
<evidence type="ECO:0000313" key="9">
    <source>
        <dbReference type="Proteomes" id="UP000813444"/>
    </source>
</evidence>
<feature type="region of interest" description="Disordered" evidence="6">
    <location>
        <begin position="100"/>
        <end position="134"/>
    </location>
</feature>
<dbReference type="PROSITE" id="PS00463">
    <property type="entry name" value="ZN2_CY6_FUNGAL_1"/>
    <property type="match status" value="1"/>
</dbReference>
<evidence type="ECO:0000256" key="5">
    <source>
        <dbReference type="ARBA" id="ARBA00023242"/>
    </source>
</evidence>
<name>A0A8K0SSM2_9HYPO</name>
<keyword evidence="2" id="KW-0805">Transcription regulation</keyword>
<evidence type="ECO:0000256" key="6">
    <source>
        <dbReference type="SAM" id="MobiDB-lite"/>
    </source>
</evidence>
<feature type="compositionally biased region" description="Basic and acidic residues" evidence="6">
    <location>
        <begin position="36"/>
        <end position="55"/>
    </location>
</feature>
<dbReference type="InterPro" id="IPR007219">
    <property type="entry name" value="XnlR_reg_dom"/>
</dbReference>
<keyword evidence="5" id="KW-0539">Nucleus</keyword>
<organism evidence="8 9">
    <name type="scientific">Stachybotrys elegans</name>
    <dbReference type="NCBI Taxonomy" id="80388"/>
    <lineage>
        <taxon>Eukaryota</taxon>
        <taxon>Fungi</taxon>
        <taxon>Dikarya</taxon>
        <taxon>Ascomycota</taxon>
        <taxon>Pezizomycotina</taxon>
        <taxon>Sordariomycetes</taxon>
        <taxon>Hypocreomycetidae</taxon>
        <taxon>Hypocreales</taxon>
        <taxon>Stachybotryaceae</taxon>
        <taxon>Stachybotrys</taxon>
    </lineage>
</organism>
<gene>
    <name evidence="8" type="ORF">B0I35DRAFT_450809</name>
</gene>
<dbReference type="GO" id="GO:0008270">
    <property type="term" value="F:zinc ion binding"/>
    <property type="evidence" value="ECO:0007669"/>
    <property type="project" value="InterPro"/>
</dbReference>
<dbReference type="GO" id="GO:0000981">
    <property type="term" value="F:DNA-binding transcription factor activity, RNA polymerase II-specific"/>
    <property type="evidence" value="ECO:0007669"/>
    <property type="project" value="InterPro"/>
</dbReference>
<dbReference type="InterPro" id="IPR001138">
    <property type="entry name" value="Zn2Cys6_DnaBD"/>
</dbReference>
<dbReference type="SMART" id="SM00066">
    <property type="entry name" value="GAL4"/>
    <property type="match status" value="1"/>
</dbReference>